<dbReference type="Proteomes" id="UP000828941">
    <property type="component" value="Chromosome 11"/>
</dbReference>
<keyword evidence="2" id="KW-1185">Reference proteome</keyword>
<accession>A0ACB9LUW5</accession>
<comment type="caution">
    <text evidence="1">The sequence shown here is derived from an EMBL/GenBank/DDBJ whole genome shotgun (WGS) entry which is preliminary data.</text>
</comment>
<name>A0ACB9LUW5_BAUVA</name>
<organism evidence="1 2">
    <name type="scientific">Bauhinia variegata</name>
    <name type="common">Purple orchid tree</name>
    <name type="synonym">Phanera variegata</name>
    <dbReference type="NCBI Taxonomy" id="167791"/>
    <lineage>
        <taxon>Eukaryota</taxon>
        <taxon>Viridiplantae</taxon>
        <taxon>Streptophyta</taxon>
        <taxon>Embryophyta</taxon>
        <taxon>Tracheophyta</taxon>
        <taxon>Spermatophyta</taxon>
        <taxon>Magnoliopsida</taxon>
        <taxon>eudicotyledons</taxon>
        <taxon>Gunneridae</taxon>
        <taxon>Pentapetalae</taxon>
        <taxon>rosids</taxon>
        <taxon>fabids</taxon>
        <taxon>Fabales</taxon>
        <taxon>Fabaceae</taxon>
        <taxon>Cercidoideae</taxon>
        <taxon>Cercideae</taxon>
        <taxon>Bauhiniinae</taxon>
        <taxon>Bauhinia</taxon>
    </lineage>
</organism>
<reference evidence="1 2" key="1">
    <citation type="journal article" date="2022" name="DNA Res.">
        <title>Chromosomal-level genome assembly of the orchid tree Bauhinia variegata (Leguminosae; Cercidoideae) supports the allotetraploid origin hypothesis of Bauhinia.</title>
        <authorList>
            <person name="Zhong Y."/>
            <person name="Chen Y."/>
            <person name="Zheng D."/>
            <person name="Pang J."/>
            <person name="Liu Y."/>
            <person name="Luo S."/>
            <person name="Meng S."/>
            <person name="Qian L."/>
            <person name="Wei D."/>
            <person name="Dai S."/>
            <person name="Zhou R."/>
        </authorList>
    </citation>
    <scope>NUCLEOTIDE SEQUENCE [LARGE SCALE GENOMIC DNA]</scope>
    <source>
        <strain evidence="1">BV-YZ2020</strain>
    </source>
</reference>
<sequence length="164" mass="18396">MAMPSQDDDAYLSNGQITYILVVMGSAAFLVIIYHLVGICLRNQRIANQNPEQEQRHRHLVNISPSETPSQTSVASLIPSHKYKKKEVVSEDDTCAVCLGEFEEGDELRTLPECMHSYHVSCIDKWFYLHSSCPICRKLAMPSPGIHSNVPDFGSGEVNRHHNS</sequence>
<evidence type="ECO:0000313" key="1">
    <source>
        <dbReference type="EMBL" id="KAI4314573.1"/>
    </source>
</evidence>
<gene>
    <name evidence="1" type="ORF">L6164_027466</name>
</gene>
<proteinExistence type="predicted"/>
<dbReference type="EMBL" id="CM039436">
    <property type="protein sequence ID" value="KAI4314573.1"/>
    <property type="molecule type" value="Genomic_DNA"/>
</dbReference>
<protein>
    <submittedName>
        <fullName evidence="1">Uncharacterized protein</fullName>
    </submittedName>
</protein>
<evidence type="ECO:0000313" key="2">
    <source>
        <dbReference type="Proteomes" id="UP000828941"/>
    </source>
</evidence>